<dbReference type="PANTHER" id="PTHR42837">
    <property type="entry name" value="REGULATOR OF SIGMA-E PROTEASE RSEP"/>
    <property type="match status" value="1"/>
</dbReference>
<name>A0AAQ3LG70_9BACT</name>
<proteinExistence type="predicted"/>
<dbReference type="PANTHER" id="PTHR42837:SF2">
    <property type="entry name" value="MEMBRANE METALLOPROTEASE ARASP2, CHLOROPLASTIC-RELATED"/>
    <property type="match status" value="1"/>
</dbReference>
<dbReference type="Gene3D" id="2.30.42.10">
    <property type="match status" value="2"/>
</dbReference>
<protein>
    <submittedName>
        <fullName evidence="4">PDZ domain-containing protein</fullName>
    </submittedName>
</protein>
<dbReference type="Proteomes" id="UP001304300">
    <property type="component" value="Chromosome"/>
</dbReference>
<accession>A0AAQ3LG70</accession>
<dbReference type="GO" id="GO:0016020">
    <property type="term" value="C:membrane"/>
    <property type="evidence" value="ECO:0007669"/>
    <property type="project" value="InterPro"/>
</dbReference>
<dbReference type="InterPro" id="IPR001478">
    <property type="entry name" value="PDZ"/>
</dbReference>
<feature type="signal peptide" evidence="2">
    <location>
        <begin position="1"/>
        <end position="25"/>
    </location>
</feature>
<dbReference type="GO" id="GO:0006508">
    <property type="term" value="P:proteolysis"/>
    <property type="evidence" value="ECO:0007669"/>
    <property type="project" value="InterPro"/>
</dbReference>
<feature type="domain" description="PDZ" evidence="3">
    <location>
        <begin position="260"/>
        <end position="343"/>
    </location>
</feature>
<evidence type="ECO:0000313" key="4">
    <source>
        <dbReference type="EMBL" id="WOO43243.1"/>
    </source>
</evidence>
<evidence type="ECO:0000259" key="3">
    <source>
        <dbReference type="PROSITE" id="PS50106"/>
    </source>
</evidence>
<dbReference type="GO" id="GO:0004222">
    <property type="term" value="F:metalloendopeptidase activity"/>
    <property type="evidence" value="ECO:0007669"/>
    <property type="project" value="InterPro"/>
</dbReference>
<dbReference type="EMBL" id="CP136920">
    <property type="protein sequence ID" value="WOO43243.1"/>
    <property type="molecule type" value="Genomic_DNA"/>
</dbReference>
<feature type="chain" id="PRO_5042949144" evidence="2">
    <location>
        <begin position="26"/>
        <end position="465"/>
    </location>
</feature>
<comment type="cofactor">
    <cofactor evidence="1">
        <name>Zn(2+)</name>
        <dbReference type="ChEBI" id="CHEBI:29105"/>
    </cofactor>
</comment>
<dbReference type="SUPFAM" id="SSF50156">
    <property type="entry name" value="PDZ domain-like"/>
    <property type="match status" value="2"/>
</dbReference>
<keyword evidence="2" id="KW-0732">Signal</keyword>
<dbReference type="RefSeq" id="WP_317835787.1">
    <property type="nucleotide sequence ID" value="NZ_CP136920.1"/>
</dbReference>
<dbReference type="KEGG" id="puo:RZN69_09090"/>
<evidence type="ECO:0000256" key="1">
    <source>
        <dbReference type="ARBA" id="ARBA00001947"/>
    </source>
</evidence>
<keyword evidence="5" id="KW-1185">Reference proteome</keyword>
<evidence type="ECO:0000313" key="5">
    <source>
        <dbReference type="Proteomes" id="UP001304300"/>
    </source>
</evidence>
<dbReference type="Pfam" id="PF13180">
    <property type="entry name" value="PDZ_2"/>
    <property type="match status" value="1"/>
</dbReference>
<dbReference type="InterPro" id="IPR004387">
    <property type="entry name" value="Pept_M50_Zn"/>
</dbReference>
<organism evidence="4 5">
    <name type="scientific">Rubellicoccus peritrichatus</name>
    <dbReference type="NCBI Taxonomy" id="3080537"/>
    <lineage>
        <taxon>Bacteria</taxon>
        <taxon>Pseudomonadati</taxon>
        <taxon>Verrucomicrobiota</taxon>
        <taxon>Opitutia</taxon>
        <taxon>Puniceicoccales</taxon>
        <taxon>Cerasicoccaceae</taxon>
        <taxon>Rubellicoccus</taxon>
    </lineage>
</organism>
<gene>
    <name evidence="4" type="ORF">RZN69_09090</name>
</gene>
<evidence type="ECO:0000256" key="2">
    <source>
        <dbReference type="SAM" id="SignalP"/>
    </source>
</evidence>
<reference evidence="4 5" key="1">
    <citation type="submission" date="2023-10" db="EMBL/GenBank/DDBJ databases">
        <title>Rubellicoccus peritrichatus gen. nov., sp. nov., isolated from an algae of coral reef tank.</title>
        <authorList>
            <person name="Luo J."/>
        </authorList>
    </citation>
    <scope>NUCLEOTIDE SEQUENCE [LARGE SCALE GENOMIC DNA]</scope>
    <source>
        <strain evidence="4 5">CR14</strain>
    </source>
</reference>
<sequence length="465" mass="52013">MPILRKAFFQFVSSALLVVVFSAFAKAEVDFEKLFDERLSSVVAVEFFIQQEVEREPAIAIGLVFDEEGRVVLLDTAIPSWLPPERFRDFRVHHLGEDAEGYEATYLGQDYLTGYHFIQIEENQEAFTSVAKFGSALPKRGDLIWGIGVMGKQWAFLPYFLSGRLSAVEPLPWDIGFSDTPVASPGSVVFDESGTFVGWAGSPVTQDKVIFLGNDRHRAAIQDVRESTMFLTAEEFYKHIQRVPSKPIGDPRPWLGVSGMQPLDREAATYLGLEKQGSLVISDVIEEGPAEAAGLQSRDIIVALDGEPLPKLKPDFVVPRYFERKVLTKDIGDTIKMTVIRGDETMEIDANLIQQPTPLKEAQRVYFPELGLAIREFTLYDGIARRILRSSDEGVIVDFVKPNSQVNSAGLVSGDWIKEVDGQKVKDFAEAEAIFTKLEEEQTDADFVILVSRNGETKVLRVKRK</sequence>
<dbReference type="SMART" id="SM00228">
    <property type="entry name" value="PDZ"/>
    <property type="match status" value="2"/>
</dbReference>
<dbReference type="AlphaFoldDB" id="A0AAQ3LG70"/>
<dbReference type="PROSITE" id="PS50106">
    <property type="entry name" value="PDZ"/>
    <property type="match status" value="1"/>
</dbReference>
<dbReference type="InterPro" id="IPR036034">
    <property type="entry name" value="PDZ_sf"/>
</dbReference>